<keyword evidence="3" id="KW-1185">Reference proteome</keyword>
<dbReference type="Proteomes" id="UP000501040">
    <property type="component" value="Genome"/>
</dbReference>
<dbReference type="EMBL" id="MT047590">
    <property type="protein sequence ID" value="QIM61631.1"/>
    <property type="molecule type" value="Genomic_DNA"/>
</dbReference>
<name>A0A6G8J3A2_9VIRU</name>
<protein>
    <recommendedName>
        <fullName evidence="1">PSV hypothetical protein ORF131-like domain-containing protein</fullName>
    </recommendedName>
</protein>
<evidence type="ECO:0000313" key="3">
    <source>
        <dbReference type="Proteomes" id="UP000501040"/>
    </source>
</evidence>
<sequence length="96" mass="10429">MAKPKVHGNYPRELNTVFRNTGVMVKCPKCGEEGALRVHVGGYLVVRHWHGGTHMVPADQEAQVLKGVIDSLVSFKKVLDDAIATIQGVVDKAGHD</sequence>
<reference evidence="2 3" key="1">
    <citation type="submission" date="2020-02" db="EMBL/GenBank/DDBJ databases">
        <title>TSPV1: a spherical archaeal virus with filaments.</title>
        <authorList>
            <person name="Hartman R."/>
            <person name="Young M."/>
            <person name="Biewenga L."/>
            <person name="Munson-McGee J."/>
            <person name="Refai M."/>
            <person name="Boyd E."/>
            <person name="Bothner B."/>
            <person name="Lawrence C.M."/>
        </authorList>
    </citation>
    <scope>NUCLEOTIDE SEQUENCE [LARGE SCALE GENOMIC DNA]</scope>
    <source>
        <strain evidence="2 3">CP001</strain>
    </source>
</reference>
<dbReference type="InterPro" id="IPR055145">
    <property type="entry name" value="PSV_ORF131-like_dom"/>
</dbReference>
<evidence type="ECO:0000313" key="2">
    <source>
        <dbReference type="EMBL" id="QIM61631.1"/>
    </source>
</evidence>
<dbReference type="GeneID" id="80402477"/>
<dbReference type="RefSeq" id="YP_010772752.1">
    <property type="nucleotide sequence ID" value="NC_074654.1"/>
</dbReference>
<organism evidence="2 3">
    <name type="scientific">Thermoproteus spherical piliferous virus 1</name>
    <dbReference type="NCBI Taxonomy" id="2713157"/>
    <lineage>
        <taxon>Viruses</taxon>
        <taxon>Viruses incertae sedis</taxon>
        <taxon>Globuloviridae</taxon>
        <taxon>Alphaglobulovirus</taxon>
        <taxon>Alphaglobulovirus sileriense</taxon>
    </lineage>
</organism>
<dbReference type="KEGG" id="vg:80402477"/>
<feature type="domain" description="PSV hypothetical protein ORF131-like" evidence="1">
    <location>
        <begin position="5"/>
        <end position="78"/>
    </location>
</feature>
<dbReference type="Pfam" id="PF22415">
    <property type="entry name" value="PSV_ORF131-like_dom"/>
    <property type="match status" value="1"/>
</dbReference>
<accession>A0A6G8J3A2</accession>
<proteinExistence type="predicted"/>
<dbReference type="Gene3D" id="3.30.70.3590">
    <property type="match status" value="1"/>
</dbReference>
<evidence type="ECO:0000259" key="1">
    <source>
        <dbReference type="Pfam" id="PF22415"/>
    </source>
</evidence>